<proteinExistence type="predicted"/>
<protein>
    <recommendedName>
        <fullName evidence="4">Secreted protein</fullName>
    </recommendedName>
</protein>
<dbReference type="AlphaFoldDB" id="A0A974HCK7"/>
<sequence>MVFWRLAAKACRLLAVWLPMSQVVLGELEDVGWEFIFIMWWRSSIGVLAQTLVWDRAFWWTGRISWNGDGPRWCLLSGESRCSCECNTSRERRRS</sequence>
<evidence type="ECO:0000313" key="2">
    <source>
        <dbReference type="EMBL" id="OCT72962.1"/>
    </source>
</evidence>
<name>A0A974HCK7_XENLA</name>
<evidence type="ECO:0008006" key="4">
    <source>
        <dbReference type="Google" id="ProtNLM"/>
    </source>
</evidence>
<keyword evidence="1" id="KW-0732">Signal</keyword>
<dbReference type="Proteomes" id="UP000694892">
    <property type="component" value="Chromosome 7L"/>
</dbReference>
<organism evidence="2 3">
    <name type="scientific">Xenopus laevis</name>
    <name type="common">African clawed frog</name>
    <dbReference type="NCBI Taxonomy" id="8355"/>
    <lineage>
        <taxon>Eukaryota</taxon>
        <taxon>Metazoa</taxon>
        <taxon>Chordata</taxon>
        <taxon>Craniata</taxon>
        <taxon>Vertebrata</taxon>
        <taxon>Euteleostomi</taxon>
        <taxon>Amphibia</taxon>
        <taxon>Batrachia</taxon>
        <taxon>Anura</taxon>
        <taxon>Pipoidea</taxon>
        <taxon>Pipidae</taxon>
        <taxon>Xenopodinae</taxon>
        <taxon>Xenopus</taxon>
        <taxon>Xenopus</taxon>
    </lineage>
</organism>
<gene>
    <name evidence="2" type="ORF">XELAEV_18035943mg</name>
</gene>
<accession>A0A974HCK7</accession>
<feature type="chain" id="PRO_5037471101" description="Secreted protein" evidence="1">
    <location>
        <begin position="27"/>
        <end position="95"/>
    </location>
</feature>
<dbReference type="EMBL" id="CM004478">
    <property type="protein sequence ID" value="OCT72962.1"/>
    <property type="molecule type" value="Genomic_DNA"/>
</dbReference>
<evidence type="ECO:0000313" key="3">
    <source>
        <dbReference type="Proteomes" id="UP000694892"/>
    </source>
</evidence>
<evidence type="ECO:0000256" key="1">
    <source>
        <dbReference type="SAM" id="SignalP"/>
    </source>
</evidence>
<feature type="signal peptide" evidence="1">
    <location>
        <begin position="1"/>
        <end position="26"/>
    </location>
</feature>
<reference evidence="3" key="1">
    <citation type="journal article" date="2016" name="Nature">
        <title>Genome evolution in the allotetraploid frog Xenopus laevis.</title>
        <authorList>
            <person name="Session A.M."/>
            <person name="Uno Y."/>
            <person name="Kwon T."/>
            <person name="Chapman J.A."/>
            <person name="Toyoda A."/>
            <person name="Takahashi S."/>
            <person name="Fukui A."/>
            <person name="Hikosaka A."/>
            <person name="Suzuki A."/>
            <person name="Kondo M."/>
            <person name="van Heeringen S.J."/>
            <person name="Quigley I."/>
            <person name="Heinz S."/>
            <person name="Ogino H."/>
            <person name="Ochi H."/>
            <person name="Hellsten U."/>
            <person name="Lyons J.B."/>
            <person name="Simakov O."/>
            <person name="Putnam N."/>
            <person name="Stites J."/>
            <person name="Kuroki Y."/>
            <person name="Tanaka T."/>
            <person name="Michiue T."/>
            <person name="Watanabe M."/>
            <person name="Bogdanovic O."/>
            <person name="Lister R."/>
            <person name="Georgiou G."/>
            <person name="Paranjpe S.S."/>
            <person name="van Kruijsbergen I."/>
            <person name="Shu S."/>
            <person name="Carlson J."/>
            <person name="Kinoshita T."/>
            <person name="Ohta Y."/>
            <person name="Mawaribuchi S."/>
            <person name="Jenkins J."/>
            <person name="Grimwood J."/>
            <person name="Schmutz J."/>
            <person name="Mitros T."/>
            <person name="Mozaffari S.V."/>
            <person name="Suzuki Y."/>
            <person name="Haramoto Y."/>
            <person name="Yamamoto T.S."/>
            <person name="Takagi C."/>
            <person name="Heald R."/>
            <person name="Miller K."/>
            <person name="Haudenschild C."/>
            <person name="Kitzman J."/>
            <person name="Nakayama T."/>
            <person name="Izutsu Y."/>
            <person name="Robert J."/>
            <person name="Fortriede J."/>
            <person name="Burns K."/>
            <person name="Lotay V."/>
            <person name="Karimi K."/>
            <person name="Yasuoka Y."/>
            <person name="Dichmann D.S."/>
            <person name="Flajnik M.F."/>
            <person name="Houston D.W."/>
            <person name="Shendure J."/>
            <person name="DuPasquier L."/>
            <person name="Vize P.D."/>
            <person name="Zorn A.M."/>
            <person name="Ito M."/>
            <person name="Marcotte E.M."/>
            <person name="Wallingford J.B."/>
            <person name="Ito Y."/>
            <person name="Asashima M."/>
            <person name="Ueno N."/>
            <person name="Matsuda Y."/>
            <person name="Veenstra G.J."/>
            <person name="Fujiyama A."/>
            <person name="Harland R.M."/>
            <person name="Taira M."/>
            <person name="Rokhsar D.S."/>
        </authorList>
    </citation>
    <scope>NUCLEOTIDE SEQUENCE [LARGE SCALE GENOMIC DNA]</scope>
    <source>
        <strain evidence="3">J</strain>
    </source>
</reference>